<dbReference type="InterPro" id="IPR035466">
    <property type="entry name" value="GlmS/AgaS_SIS"/>
</dbReference>
<evidence type="ECO:0000313" key="4">
    <source>
        <dbReference type="EMBL" id="MDP1027644.1"/>
    </source>
</evidence>
<evidence type="ECO:0000256" key="1">
    <source>
        <dbReference type="ARBA" id="ARBA00022576"/>
    </source>
</evidence>
<dbReference type="CDD" id="cd05008">
    <property type="entry name" value="SIS_GlmS_GlmD_1"/>
    <property type="match status" value="1"/>
</dbReference>
<feature type="domain" description="SIS" evidence="3">
    <location>
        <begin position="30"/>
        <end position="189"/>
    </location>
</feature>
<evidence type="ECO:0000259" key="3">
    <source>
        <dbReference type="PROSITE" id="PS51464"/>
    </source>
</evidence>
<protein>
    <submittedName>
        <fullName evidence="4">SIS domain-containing protein</fullName>
        <ecNumber evidence="4">3.5.-.-</ecNumber>
    </submittedName>
</protein>
<dbReference type="PROSITE" id="PS51464">
    <property type="entry name" value="SIS"/>
    <property type="match status" value="2"/>
</dbReference>
<dbReference type="SUPFAM" id="SSF53697">
    <property type="entry name" value="SIS domain"/>
    <property type="match status" value="1"/>
</dbReference>
<dbReference type="EC" id="3.5.-.-" evidence="4"/>
<dbReference type="PANTHER" id="PTHR10937">
    <property type="entry name" value="GLUCOSAMINE--FRUCTOSE-6-PHOSPHATE AMINOTRANSFERASE, ISOMERIZING"/>
    <property type="match status" value="1"/>
</dbReference>
<accession>A0ABT9EL17</accession>
<proteinExistence type="predicted"/>
<dbReference type="EMBL" id="JAUUDS010000004">
    <property type="protein sequence ID" value="MDP1027644.1"/>
    <property type="molecule type" value="Genomic_DNA"/>
</dbReference>
<dbReference type="Gene3D" id="3.40.50.10490">
    <property type="entry name" value="Glucose-6-phosphate isomerase like protein, domain 1"/>
    <property type="match status" value="2"/>
</dbReference>
<keyword evidence="1" id="KW-0032">Aminotransferase</keyword>
<keyword evidence="2" id="KW-0677">Repeat</keyword>
<keyword evidence="4" id="KW-0378">Hydrolase</keyword>
<dbReference type="GO" id="GO:0016787">
    <property type="term" value="F:hydrolase activity"/>
    <property type="evidence" value="ECO:0007669"/>
    <property type="project" value="UniProtKB-KW"/>
</dbReference>
<dbReference type="InterPro" id="IPR046348">
    <property type="entry name" value="SIS_dom_sf"/>
</dbReference>
<comment type="caution">
    <text evidence="4">The sequence shown here is derived from an EMBL/GenBank/DDBJ whole genome shotgun (WGS) entry which is preliminary data.</text>
</comment>
<keyword evidence="1" id="KW-0808">Transferase</keyword>
<name>A0ABT9EL17_9SPHN</name>
<dbReference type="RefSeq" id="WP_305173353.1">
    <property type="nucleotide sequence ID" value="NZ_JAUUDS010000004.1"/>
</dbReference>
<dbReference type="InterPro" id="IPR035490">
    <property type="entry name" value="GlmS/FrlB_SIS"/>
</dbReference>
<organism evidence="4 5">
    <name type="scientific">Sphingomonas aurea</name>
    <dbReference type="NCBI Taxonomy" id="3063994"/>
    <lineage>
        <taxon>Bacteria</taxon>
        <taxon>Pseudomonadati</taxon>
        <taxon>Pseudomonadota</taxon>
        <taxon>Alphaproteobacteria</taxon>
        <taxon>Sphingomonadales</taxon>
        <taxon>Sphingomonadaceae</taxon>
        <taxon>Sphingomonas</taxon>
    </lineage>
</organism>
<feature type="domain" description="SIS" evidence="3">
    <location>
        <begin position="194"/>
        <end position="320"/>
    </location>
</feature>
<dbReference type="PANTHER" id="PTHR10937:SF8">
    <property type="entry name" value="AMINOTRANSFERASE-RELATED"/>
    <property type="match status" value="1"/>
</dbReference>
<dbReference type="InterPro" id="IPR001347">
    <property type="entry name" value="SIS_dom"/>
</dbReference>
<sequence>MTTLMAREAAETPAAIAAMLRDNADRVAALGNRLRTVPPPVVITCARGSSDHAATYGKYLLETLTGVPVASAAPSVSSLYGTTPAVAGALLIAVSQSGRSPDLLATVGAHKAAGAHVVALVNDEDSPLAGLADTLLPLRAGPERAVAATKSCLTSLAGFAAIAAAWSGDAALTAALPGLSNAVADALEADWSGAVAPLVDAGGMFVLARGYGLGIAQEAALKLKETSSIQAEAFSAAEVRHGPMRIVEPGFPVLGFATSDAAGDDVAAIAAELAARGARVLVAGSGRDLPVRAGHPALEPVAMLASFYGLAEQLARARGCDPDRPPHLAKVTETL</sequence>
<evidence type="ECO:0000256" key="2">
    <source>
        <dbReference type="ARBA" id="ARBA00022737"/>
    </source>
</evidence>
<dbReference type="Proteomes" id="UP001230685">
    <property type="component" value="Unassembled WGS sequence"/>
</dbReference>
<dbReference type="Pfam" id="PF01380">
    <property type="entry name" value="SIS"/>
    <property type="match status" value="2"/>
</dbReference>
<evidence type="ECO:0000313" key="5">
    <source>
        <dbReference type="Proteomes" id="UP001230685"/>
    </source>
</evidence>
<gene>
    <name evidence="4" type="ORF">Q5H91_10500</name>
</gene>
<dbReference type="CDD" id="cd05009">
    <property type="entry name" value="SIS_GlmS_GlmD_2"/>
    <property type="match status" value="1"/>
</dbReference>
<keyword evidence="5" id="KW-1185">Reference proteome</keyword>
<reference evidence="4 5" key="1">
    <citation type="submission" date="2023-07" db="EMBL/GenBank/DDBJ databases">
        <authorList>
            <person name="Kim M.K."/>
        </authorList>
    </citation>
    <scope>NUCLEOTIDE SEQUENCE [LARGE SCALE GENOMIC DNA]</scope>
    <source>
        <strain evidence="4 5">KR1UV-12</strain>
    </source>
</reference>